<dbReference type="Proteomes" id="UP001515480">
    <property type="component" value="Unassembled WGS sequence"/>
</dbReference>
<evidence type="ECO:0000313" key="1">
    <source>
        <dbReference type="EMBL" id="KAL1511703.1"/>
    </source>
</evidence>
<dbReference type="EMBL" id="JBGBPQ010000013">
    <property type="protein sequence ID" value="KAL1511703.1"/>
    <property type="molecule type" value="Genomic_DNA"/>
</dbReference>
<proteinExistence type="predicted"/>
<protein>
    <submittedName>
        <fullName evidence="1">Uncharacterized protein</fullName>
    </submittedName>
</protein>
<reference evidence="1 2" key="1">
    <citation type="journal article" date="2024" name="Science">
        <title>Giant polyketide synthase enzymes in the biosynthesis of giant marine polyether toxins.</title>
        <authorList>
            <person name="Fallon T.R."/>
            <person name="Shende V.V."/>
            <person name="Wierzbicki I.H."/>
            <person name="Pendleton A.L."/>
            <person name="Watervoot N.F."/>
            <person name="Auber R.P."/>
            <person name="Gonzalez D.J."/>
            <person name="Wisecaver J.H."/>
            <person name="Moore B.S."/>
        </authorList>
    </citation>
    <scope>NUCLEOTIDE SEQUENCE [LARGE SCALE GENOMIC DNA]</scope>
    <source>
        <strain evidence="1 2">12B1</strain>
    </source>
</reference>
<evidence type="ECO:0000313" key="2">
    <source>
        <dbReference type="Proteomes" id="UP001515480"/>
    </source>
</evidence>
<organism evidence="1 2">
    <name type="scientific">Prymnesium parvum</name>
    <name type="common">Toxic golden alga</name>
    <dbReference type="NCBI Taxonomy" id="97485"/>
    <lineage>
        <taxon>Eukaryota</taxon>
        <taxon>Haptista</taxon>
        <taxon>Haptophyta</taxon>
        <taxon>Prymnesiophyceae</taxon>
        <taxon>Prymnesiales</taxon>
        <taxon>Prymnesiaceae</taxon>
        <taxon>Prymnesium</taxon>
    </lineage>
</organism>
<sequence>MARLCIGCTMNDADGHFSGAGGLCSICLARLGRLIDVDENVRALLRSSLLRMEVERRVLDEEMQGERRVWRQSGFLALSVREREFRARWPAIVAAIATAPTADDFGNLLHELFEGRLLHPDHAHAILYELERGHARPYDSGTLIAHEVACLASQHADAPGSGIWCYYTRCDDGIDAQSAMLRHIAANSTPLLVASDARQRRTRERVTRVERTIVLTRRWRLYSRVAGLFAAMYGRVALRPGNSAYMEASASYHLCANKKRRVHASSCSH</sequence>
<accession>A0AB34J4Y5</accession>
<dbReference type="AlphaFoldDB" id="A0AB34J4Y5"/>
<name>A0AB34J4Y5_PRYPA</name>
<gene>
    <name evidence="1" type="ORF">AB1Y20_004992</name>
</gene>
<comment type="caution">
    <text evidence="1">The sequence shown here is derived from an EMBL/GenBank/DDBJ whole genome shotgun (WGS) entry which is preliminary data.</text>
</comment>
<keyword evidence="2" id="KW-1185">Reference proteome</keyword>